<name>A0A8E0RWB2_9TREM</name>
<gene>
    <name evidence="1" type="ORF">FBUS_03403</name>
</gene>
<dbReference type="OrthoDB" id="10490096at2759"/>
<protein>
    <submittedName>
        <fullName evidence="1">Uncharacterized protein</fullName>
    </submittedName>
</protein>
<keyword evidence="2" id="KW-1185">Reference proteome</keyword>
<evidence type="ECO:0000313" key="2">
    <source>
        <dbReference type="Proteomes" id="UP000728185"/>
    </source>
</evidence>
<dbReference type="EMBL" id="LUCM01005767">
    <property type="protein sequence ID" value="KAA0192297.1"/>
    <property type="molecule type" value="Genomic_DNA"/>
</dbReference>
<accession>A0A8E0RWB2</accession>
<dbReference type="AlphaFoldDB" id="A0A8E0RWB2"/>
<reference evidence="1" key="1">
    <citation type="submission" date="2019-05" db="EMBL/GenBank/DDBJ databases">
        <title>Annotation for the trematode Fasciolopsis buski.</title>
        <authorList>
            <person name="Choi Y.-J."/>
        </authorList>
    </citation>
    <scope>NUCLEOTIDE SEQUENCE</scope>
    <source>
        <strain evidence="1">HT</strain>
        <tissue evidence="1">Whole worm</tissue>
    </source>
</reference>
<comment type="caution">
    <text evidence="1">The sequence shown here is derived from an EMBL/GenBank/DDBJ whole genome shotgun (WGS) entry which is preliminary data.</text>
</comment>
<evidence type="ECO:0000313" key="1">
    <source>
        <dbReference type="EMBL" id="KAA0192297.1"/>
    </source>
</evidence>
<dbReference type="Proteomes" id="UP000728185">
    <property type="component" value="Unassembled WGS sequence"/>
</dbReference>
<organism evidence="1 2">
    <name type="scientific">Fasciolopsis buskii</name>
    <dbReference type="NCBI Taxonomy" id="27845"/>
    <lineage>
        <taxon>Eukaryota</taxon>
        <taxon>Metazoa</taxon>
        <taxon>Spiralia</taxon>
        <taxon>Lophotrochozoa</taxon>
        <taxon>Platyhelminthes</taxon>
        <taxon>Trematoda</taxon>
        <taxon>Digenea</taxon>
        <taxon>Plagiorchiida</taxon>
        <taxon>Echinostomata</taxon>
        <taxon>Echinostomatoidea</taxon>
        <taxon>Fasciolidae</taxon>
        <taxon>Fasciolopsis</taxon>
    </lineage>
</organism>
<sequence length="194" mass="22703">METTNTVRMSLMQGAFRTDTTLSAWRNYLSNSFVHDFNRWMSLNTHTRRDIRFSQIHLLVYEFTIEVEIPSKQSSPKYLIPWSKGLMYSFFSAYGIRDAVLNYTVKSTSTPYVTSGLTLEIQVAFDFATLYTNDIYLSNPETTYWFARSVEKYYLLDRQPRAIRPGKIKVSVCYAVLVDEFRASQTYRTGKQYS</sequence>
<proteinExistence type="predicted"/>